<proteinExistence type="predicted"/>
<sequence length="284" mass="31942">MLRRRGLPLLSAGKHRRKGKKKKKLRKPNRRKTTDRTMITSQEPITKETSTQAHHGNPEKEINMKDFQARLETSIGNIQAMVESWLPKELQIKKIIHSHPTDQLSSFDLDSSRPRNSKLGLGSIAPKQPPSQLTTSKLHSHLTKKAKKDGEHHIAEAKNSDNHPEQIDEEEDEEDSRTSTFGKKRTAPINESSSFSLLQPTPKVNKLGSSITTPPLLDPSKLKKTPVNPLLLLPQQNPLSSEDQNSVHPLNGDDDGHSLSKRKIKKLRKLAKARELAATRNKRS</sequence>
<dbReference type="Proteomes" id="UP001060170">
    <property type="component" value="Chromosome 15"/>
</dbReference>
<name>A0ACC0DVI0_9BASI</name>
<comment type="caution">
    <text evidence="1">The sequence shown here is derived from an EMBL/GenBank/DDBJ whole genome shotgun (WGS) entry which is preliminary data.</text>
</comment>
<reference evidence="2" key="2">
    <citation type="journal article" date="2018" name="Mol. Plant Microbe Interact.">
        <title>Genome sequence resources for the wheat stripe rust pathogen (Puccinia striiformis f. sp. tritici) and the barley stripe rust pathogen (Puccinia striiformis f. sp. hordei).</title>
        <authorList>
            <person name="Xia C."/>
            <person name="Wang M."/>
            <person name="Yin C."/>
            <person name="Cornejo O.E."/>
            <person name="Hulbert S.H."/>
            <person name="Chen X."/>
        </authorList>
    </citation>
    <scope>NUCLEOTIDE SEQUENCE [LARGE SCALE GENOMIC DNA]</scope>
    <source>
        <strain evidence="2">93-210</strain>
    </source>
</reference>
<dbReference type="EMBL" id="CM045879">
    <property type="protein sequence ID" value="KAI7938844.1"/>
    <property type="molecule type" value="Genomic_DNA"/>
</dbReference>
<gene>
    <name evidence="1" type="ORF">MJO28_014423</name>
</gene>
<reference evidence="2" key="1">
    <citation type="journal article" date="2018" name="BMC Genomics">
        <title>Genomic insights into host adaptation between the wheat stripe rust pathogen (Puccinia striiformis f. sp. tritici) and the barley stripe rust pathogen (Puccinia striiformis f. sp. hordei).</title>
        <authorList>
            <person name="Xia C."/>
            <person name="Wang M."/>
            <person name="Yin C."/>
            <person name="Cornejo O.E."/>
            <person name="Hulbert S.H."/>
            <person name="Chen X."/>
        </authorList>
    </citation>
    <scope>NUCLEOTIDE SEQUENCE [LARGE SCALE GENOMIC DNA]</scope>
    <source>
        <strain evidence="2">93-210</strain>
    </source>
</reference>
<keyword evidence="2" id="KW-1185">Reference proteome</keyword>
<accession>A0ACC0DVI0</accession>
<protein>
    <submittedName>
        <fullName evidence="1">Uncharacterized protein</fullName>
    </submittedName>
</protein>
<evidence type="ECO:0000313" key="1">
    <source>
        <dbReference type="EMBL" id="KAI7938844.1"/>
    </source>
</evidence>
<organism evidence="1 2">
    <name type="scientific">Puccinia striiformis f. sp. tritici</name>
    <dbReference type="NCBI Taxonomy" id="168172"/>
    <lineage>
        <taxon>Eukaryota</taxon>
        <taxon>Fungi</taxon>
        <taxon>Dikarya</taxon>
        <taxon>Basidiomycota</taxon>
        <taxon>Pucciniomycotina</taxon>
        <taxon>Pucciniomycetes</taxon>
        <taxon>Pucciniales</taxon>
        <taxon>Pucciniaceae</taxon>
        <taxon>Puccinia</taxon>
    </lineage>
</organism>
<reference evidence="1 2" key="3">
    <citation type="journal article" date="2022" name="Microbiol. Spectr.">
        <title>Folding features and dynamics of 3D genome architecture in plant fungal pathogens.</title>
        <authorList>
            <person name="Xia C."/>
        </authorList>
    </citation>
    <scope>NUCLEOTIDE SEQUENCE [LARGE SCALE GENOMIC DNA]</scope>
    <source>
        <strain evidence="1 2">93-210</strain>
    </source>
</reference>
<evidence type="ECO:0000313" key="2">
    <source>
        <dbReference type="Proteomes" id="UP001060170"/>
    </source>
</evidence>